<dbReference type="AlphaFoldDB" id="E9DD08"/>
<evidence type="ECO:0000313" key="3">
    <source>
        <dbReference type="Proteomes" id="UP000002497"/>
    </source>
</evidence>
<feature type="region of interest" description="Disordered" evidence="1">
    <location>
        <begin position="56"/>
        <end position="99"/>
    </location>
</feature>
<name>E9DD08_COCPS</name>
<gene>
    <name evidence="2" type="ORF">CPSG_07970</name>
</gene>
<organism evidence="3">
    <name type="scientific">Coccidioides posadasii (strain RMSCC 757 / Silveira)</name>
    <name type="common">Valley fever fungus</name>
    <dbReference type="NCBI Taxonomy" id="443226"/>
    <lineage>
        <taxon>Eukaryota</taxon>
        <taxon>Fungi</taxon>
        <taxon>Dikarya</taxon>
        <taxon>Ascomycota</taxon>
        <taxon>Pezizomycotina</taxon>
        <taxon>Eurotiomycetes</taxon>
        <taxon>Eurotiomycetidae</taxon>
        <taxon>Onygenales</taxon>
        <taxon>Onygenaceae</taxon>
        <taxon>Coccidioides</taxon>
    </lineage>
</organism>
<proteinExistence type="predicted"/>
<keyword evidence="3" id="KW-1185">Reference proteome</keyword>
<dbReference type="HOGENOM" id="CLU_1586326_0_0_1"/>
<dbReference type="Proteomes" id="UP000002497">
    <property type="component" value="Unassembled WGS sequence"/>
</dbReference>
<evidence type="ECO:0000313" key="2">
    <source>
        <dbReference type="EMBL" id="EFW15533.1"/>
    </source>
</evidence>
<reference evidence="3" key="1">
    <citation type="journal article" date="2010" name="Genome Res.">
        <title>Population genomic sequencing of Coccidioides fungi reveals recent hybridization and transposon control.</title>
        <authorList>
            <person name="Neafsey D.E."/>
            <person name="Barker B.M."/>
            <person name="Sharpton T.J."/>
            <person name="Stajich J.E."/>
            <person name="Park D.J."/>
            <person name="Whiston E."/>
            <person name="Hung C.-Y."/>
            <person name="McMahan C."/>
            <person name="White J."/>
            <person name="Sykes S."/>
            <person name="Heiman D."/>
            <person name="Young S."/>
            <person name="Zeng Q."/>
            <person name="Abouelleil A."/>
            <person name="Aftuck L."/>
            <person name="Bessette D."/>
            <person name="Brown A."/>
            <person name="FitzGerald M."/>
            <person name="Lui A."/>
            <person name="Macdonald J.P."/>
            <person name="Priest M."/>
            <person name="Orbach M.J."/>
            <person name="Galgiani J.N."/>
            <person name="Kirkland T.N."/>
            <person name="Cole G.T."/>
            <person name="Birren B.W."/>
            <person name="Henn M.R."/>
            <person name="Taylor J.W."/>
            <person name="Rounsley S.D."/>
        </authorList>
    </citation>
    <scope>NUCLEOTIDE SEQUENCE [LARGE SCALE GENOMIC DNA]</scope>
    <source>
        <strain evidence="3">RMSCC 757 / Silveira</strain>
    </source>
</reference>
<evidence type="ECO:0000256" key="1">
    <source>
        <dbReference type="SAM" id="MobiDB-lite"/>
    </source>
</evidence>
<accession>E9DD08</accession>
<sequence>MNLLLGRFNFNRNLRTTIHPWQICPLRQKSSAVPRGGGGGFFNGRAWIHALITQADSSKSTAPPRRVGKPKMEIEFGPPTEEFLDQQKGKSEPSNKVLRRPKATSTCLSACQLLGMVALQFSPAISRDGCVPGITPRRISIPCRRFRQMENYPGGDLLSTRLCIYTHP</sequence>
<protein>
    <submittedName>
        <fullName evidence="2">Uncharacterized protein</fullName>
    </submittedName>
</protein>
<dbReference type="VEuPathDB" id="FungiDB:CPSG_07970"/>
<dbReference type="EMBL" id="GL636500">
    <property type="protein sequence ID" value="EFW15533.1"/>
    <property type="molecule type" value="Genomic_DNA"/>
</dbReference>
<reference evidence="3" key="2">
    <citation type="submission" date="2010-03" db="EMBL/GenBank/DDBJ databases">
        <title>The genome sequence of Coccidioides posadasii strain Silveira.</title>
        <authorList>
            <consortium name="The Broad Institute Genome Sequencing Center for Infectious Disease"/>
            <person name="Neafsey D."/>
            <person name="Orbach M."/>
            <person name="Henn M.R."/>
            <person name="Cole G.T."/>
            <person name="Galgiani J."/>
            <person name="Gardner M.J."/>
            <person name="Kirkland T.N."/>
            <person name="Taylor J.W."/>
            <person name="Young S.K."/>
            <person name="Zeng Q."/>
            <person name="Koehrsen M."/>
            <person name="Alvarado L."/>
            <person name="Berlin A."/>
            <person name="Borenstein D."/>
            <person name="Chapman S.B."/>
            <person name="Chen Z."/>
            <person name="Engels R."/>
            <person name="Freedman E."/>
            <person name="Gellesch M."/>
            <person name="Goldberg J."/>
            <person name="Griggs A."/>
            <person name="Gujja S."/>
            <person name="Heilman E."/>
            <person name="Heiman D."/>
            <person name="Howarth C."/>
            <person name="Jen D."/>
            <person name="Larson L."/>
            <person name="Mehta T."/>
            <person name="Neiman D."/>
            <person name="Park D."/>
            <person name="Pearson M."/>
            <person name="Richards J."/>
            <person name="Roberts A."/>
            <person name="Saif S."/>
            <person name="Shea T."/>
            <person name="Shenoy N."/>
            <person name="Sisk P."/>
            <person name="Stolte C."/>
            <person name="Sykes S."/>
            <person name="Walk T."/>
            <person name="White J."/>
            <person name="Yandava C."/>
            <person name="Haas B."/>
            <person name="Nusbaum C."/>
            <person name="Birren B."/>
        </authorList>
    </citation>
    <scope>NUCLEOTIDE SEQUENCE [LARGE SCALE GENOMIC DNA]</scope>
    <source>
        <strain evidence="3">RMSCC 757 / Silveira</strain>
    </source>
</reference>